<accession>A0A6G6XKB1</accession>
<dbReference type="EMBL" id="MN908687">
    <property type="protein sequence ID" value="QIG58213.1"/>
    <property type="molecule type" value="Genomic_DNA"/>
</dbReference>
<name>A0A6G6XKB1_9CAUD</name>
<evidence type="ECO:0000313" key="2">
    <source>
        <dbReference type="Proteomes" id="UP000503093"/>
    </source>
</evidence>
<proteinExistence type="predicted"/>
<gene>
    <name evidence="1" type="primary">61</name>
    <name evidence="1" type="ORF">SEA_SKOG_61</name>
</gene>
<dbReference type="KEGG" id="vg:64766543"/>
<sequence>MSSVGLEYPREMARIRGANRRRLVGILRDEDGAATVIVQMARDTPVETIREYRSSYARRGAWQDRHWKSDL</sequence>
<dbReference type="GeneID" id="64766543"/>
<keyword evidence="2" id="KW-1185">Reference proteome</keyword>
<protein>
    <submittedName>
        <fullName evidence="1">Uncharacterized protein</fullName>
    </submittedName>
</protein>
<dbReference type="RefSeq" id="YP_010059311.1">
    <property type="nucleotide sequence ID" value="NC_054725.1"/>
</dbReference>
<reference evidence="1 2" key="1">
    <citation type="submission" date="2020-01" db="EMBL/GenBank/DDBJ databases">
        <authorList>
            <person name="Alvaro L.E."/>
            <person name="Baker K.N."/>
            <person name="Baxter I.S."/>
            <person name="Brown M.R."/>
            <person name="Driscoll K.D."/>
            <person name="Elrubaie J.M."/>
            <person name="Feith S.L."/>
            <person name="Indihar D.F."/>
            <person name="Knoch V.T."/>
            <person name="Koirtyohann K.M."/>
            <person name="Kratz M.A."/>
            <person name="Lear A.H."/>
            <person name="Lindblom K.E."/>
            <person name="Marcus E.R."/>
            <person name="Murphy M.E."/>
            <person name="Sensor R."/>
            <person name="Sherman S.J."/>
            <person name="Swift V.R."/>
            <person name="White K.E."/>
            <person name="Wills S.J."/>
            <person name="Gatt S.M."/>
            <person name="Lohbauer S.A."/>
            <person name="Power T.R."/>
            <person name="Rosales K.A."/>
            <person name="Sisson B.M."/>
            <person name="Isern S."/>
            <person name="Michael S.F."/>
            <person name="Sunnen C.N."/>
            <person name="Garlena R.A."/>
            <person name="Russell D.A."/>
            <person name="Pope W.H."/>
            <person name="Jacobs-Sera D."/>
            <person name="Hatfull G.F."/>
        </authorList>
    </citation>
    <scope>NUCLEOTIDE SEQUENCE [LARGE SCALE GENOMIC DNA]</scope>
</reference>
<evidence type="ECO:0000313" key="1">
    <source>
        <dbReference type="EMBL" id="QIG58213.1"/>
    </source>
</evidence>
<dbReference type="Proteomes" id="UP000503093">
    <property type="component" value="Segment"/>
</dbReference>
<organism evidence="1 2">
    <name type="scientific">Gordonia phage Skog</name>
    <dbReference type="NCBI Taxonomy" id="2704033"/>
    <lineage>
        <taxon>Viruses</taxon>
        <taxon>Duplodnaviria</taxon>
        <taxon>Heunggongvirae</taxon>
        <taxon>Uroviricota</taxon>
        <taxon>Caudoviricetes</taxon>
        <taxon>Skogvirus</taxon>
        <taxon>Skogvirus Skog</taxon>
    </lineage>
</organism>